<dbReference type="PROSITE" id="PS51038">
    <property type="entry name" value="BAH"/>
    <property type="match status" value="1"/>
</dbReference>
<feature type="region of interest" description="Disordered" evidence="2">
    <location>
        <begin position="1170"/>
        <end position="1206"/>
    </location>
</feature>
<feature type="compositionally biased region" description="Polar residues" evidence="2">
    <location>
        <begin position="2321"/>
        <end position="2330"/>
    </location>
</feature>
<feature type="compositionally biased region" description="Low complexity" evidence="2">
    <location>
        <begin position="2348"/>
        <end position="2363"/>
    </location>
</feature>
<dbReference type="GO" id="GO:0003682">
    <property type="term" value="F:chromatin binding"/>
    <property type="evidence" value="ECO:0007669"/>
    <property type="project" value="InterPro"/>
</dbReference>
<feature type="compositionally biased region" description="Basic and acidic residues" evidence="2">
    <location>
        <begin position="1184"/>
        <end position="1195"/>
    </location>
</feature>
<dbReference type="WBParaSite" id="SRDH1_95340.4">
    <property type="protein sequence ID" value="SRDH1_95340.4"/>
    <property type="gene ID" value="SRDH1_95340"/>
</dbReference>
<sequence length="2525" mass="277205">MEDISLSLKSDTVHSCTMEKSDNPSAKCPDILPSQGSKINSSTSQNNNNNDTCRIDNVTTEQRPVETITEDLEPALRRSKRGKGRPSNTNNANNNNNDGTSDDHVPSCIISGTEYHTGDFVYYEEPDFDYYTIGLIEEIKVSRRDKFSIFIKCFYRTHDIPEISKQGLPDRDNYYPIQSNNNNKLIRDIFARELFVSEVQETLPAKQLRGICKVNYLPDLKTALSTFSPEEDDSFFYVFAYNPETRRLSKIRAEIRVGQAYQASLPEFRHSPPAMYRFGHSRGNFRSIKRSRKSKITLETSYKSDQYVNTLKCCLRKSHSLSPYYRRKYRCKGMKSVTTVDSDNNNNSLVNQLMTNDTLNISNPDTDSPTISMLNSNKTLKPSSDDNLISSNNHATCEIDTIPNLSEDIKNSEENNIEMDVQQQTDIQNSIPLLNLPPKLENANDFKDSLNTITTTDCSHHKKYHSYYRKQLRHHRKKRHRRLRRRQQQSQSKEVLVWSPGGLSSALSGTSKKFDVSNTTAYNHNNIHLNDINDNFTNVSNNISTDFNSMLSDEPLKNYLDAVRSMVAFFGFGGADDDLASAENGLVLANLAATTQHAYDTLHKCNYSLRNALQAISCNPIVAKDTPRHWTTDQVRLFAHALRIHGKDFFKIQRNFFGGKTSVINNNDNNNNNSTNNNGNNVDGVGLWNSSQAGNGRLRGRGRRKLGGANAVGVCSNASTLKLSSLKSDEIGSTSVATLVPSKLDEVKPEDATSVPTSGSSHDGGESVENRIVSGSTTLKGSNGNDESSLSTGVPVTNEPIKTVKELIAFYYYWKRKGTSSCSSSSSASISGVGGSGHGGLSSVAANFATAVVAATLNADTTTSNTAAGANNNHIPSSLSGNTTTPFESANNPNGSAFSTQAHITSVSVKKRKPTNRGCVLTKQAWLGIIEHRKAAEYELRRLLTLKYEKNNNHNHNNDALQHQTTVNNSKSTSNTEDKLESIDPSHHESEIEDHNDLGKKTNNGHDDVDMPVTSSEKANEITPVSTTSSADSLSTSRSRKRVCRNCAAELPSTGESPPSPMPNHHQLGQLRFLCSDCRIHLQKYGELKCTSKEEDEEEEEEINNPSETLNSISNDGKLQKKESNDGNLLDTIEEDGLEDVRNGIKDENSNKITVSSMLDAIKPTCSLTTSSTNYHRKHKKHTLDRSKKQSHSDNYDSSSSLSSSSSLCSLKLNMDKYYSISSSASSSPRSSLLENEDVEEGEEDSDSIGSDYESDSSPSCSSIGSPINCKSPLIHHELNEINSECPSYRHMKRKNSHTVNHLRLKGKKHICNDIDYMCKPPPKLEDNRDYDCNEDNQCFSIQPKIDTNDSHCSDTTKSVLQSSEILSTSNLIDSRDTKGHISNVLYSNTTNNSSIGSINKLDELKKDYTMNLHAPIDINNNNSDTTTNNNDRQSLAEIDDQQRNNDPDDDDDNSIRELEIDKLITATNESNPLSCFIDAHRSTWSHLVRIWDRQIQYSHTTTTTTPGTTDYQSTKIETNLGSCARTDLIYCGRGLDDIASNNQEFWNIQKCNLFTKYADTAIGPGVNLYLSSSSVISSNMDNPINIVSSESINKSEILNLTSPNANYTNMSCNPSPSIHDSSSTALDLCSRNSSKRSFIPSSCSTEQPCTKSRRSFQCDTINNPYLHSISSNIPNANTSCTTVLNSISNTVSNSQILSTGAGLRPTVNNTSTTNTINNNNNNMSSQQQRQLQTMYEQALIFAAAAAGHYQHSPPIPSGPVRDTSKFFPTNFELNNQMKQTPVVSSPNLRFISSNSSNNNNNPLMSTRLGAATGTFYPPISSLSTSTGISSSLSSSNNNNNNTFGINKPSISGAPFNFNLTDSQYQSLNLQTAQMTMSANNVGSMSNLHGSNFNPTTGSSISSCYNGLGSSPSNSSVPGNQLYNHPEFLQRQLALMGLLPPGSITPENLMPITSIEQREIETLQRLMTERLEYLRNTTNNNQQQQQQQRTITPVEQIYQQQQQQQQQQELFAAAFSAEMASRLESISSNNYSNQDIQFPLSYNLSHCETTNGAMTSAVNSISTRPTASIQLPQNTRFSQSIQCNTPLLTNRFPINPSDIHNINKTPPIAHHNSSYSTSRDNSTNLNVNIPPMSLNMMGPTRAQPNIPFSTPNSHGTNRSTARNSNTQSLSSSSSSSNLQEQVFNAAKLAMIAANMQSDPNKALTFASLAAAAFTEMASSSSSPQDKKLSSRSNDHSSTSHHQLSGIQENLSQRNMNIPTSNMRLRSPVGNSSGQYNSDCNNNIPNPGVVLSNFMQQNTHKERRRQNSHLSSSNIASHSPGVVSQSSNRLQSPPVHYSHSESRSFSNDNNNNNNNRTPTPAANRIHQSLSGNNDSSFVVGSTVPGGGGGIPPAQLAQLAHLAQMSGLPPGFSFQDPAVLNAFALAAAATSLVATGGGANQPDLLTDTNMSANLVDRYRSPVPSYTSPQPHQQRYPPNNSQSQQQQQQKAAAAAAAAAAAMANAFGLQNLPAQFNTRLSSSSSSQPP</sequence>
<feature type="compositionally biased region" description="Low complexity" evidence="2">
    <location>
        <begin position="88"/>
        <end position="97"/>
    </location>
</feature>
<reference evidence="6" key="2">
    <citation type="submission" date="2023-11" db="UniProtKB">
        <authorList>
            <consortium name="WormBaseParasite"/>
        </authorList>
    </citation>
    <scope>IDENTIFICATION</scope>
</reference>
<feature type="region of interest" description="Disordered" evidence="2">
    <location>
        <begin position="1"/>
        <end position="105"/>
    </location>
</feature>
<evidence type="ECO:0000256" key="1">
    <source>
        <dbReference type="ARBA" id="ARBA00023242"/>
    </source>
</evidence>
<dbReference type="InterPro" id="IPR040138">
    <property type="entry name" value="MIER/MTA"/>
</dbReference>
<feature type="region of interest" description="Disordered" evidence="2">
    <location>
        <begin position="744"/>
        <end position="769"/>
    </location>
</feature>
<dbReference type="SMART" id="SM00439">
    <property type="entry name" value="BAH"/>
    <property type="match status" value="1"/>
</dbReference>
<dbReference type="GO" id="GO:0003714">
    <property type="term" value="F:transcription corepressor activity"/>
    <property type="evidence" value="ECO:0007669"/>
    <property type="project" value="TreeGrafter"/>
</dbReference>
<evidence type="ECO:0000259" key="4">
    <source>
        <dbReference type="PROSITE" id="PS51156"/>
    </source>
</evidence>
<keyword evidence="5" id="KW-1185">Reference proteome</keyword>
<dbReference type="GO" id="GO:0000122">
    <property type="term" value="P:negative regulation of transcription by RNA polymerase II"/>
    <property type="evidence" value="ECO:0007669"/>
    <property type="project" value="TreeGrafter"/>
</dbReference>
<feature type="region of interest" description="Disordered" evidence="2">
    <location>
        <begin position="863"/>
        <end position="898"/>
    </location>
</feature>
<feature type="region of interest" description="Disordered" evidence="2">
    <location>
        <begin position="473"/>
        <end position="495"/>
    </location>
</feature>
<feature type="domain" description="BAH" evidence="3">
    <location>
        <begin position="113"/>
        <end position="252"/>
    </location>
</feature>
<keyword evidence="1" id="KW-0539">Nucleus</keyword>
<feature type="domain" description="ELM2" evidence="4">
    <location>
        <begin position="413"/>
        <end position="620"/>
    </location>
</feature>
<feature type="compositionally biased region" description="Polar residues" evidence="2">
    <location>
        <begin position="2142"/>
        <end position="2162"/>
    </location>
</feature>
<evidence type="ECO:0000256" key="2">
    <source>
        <dbReference type="SAM" id="MobiDB-lite"/>
    </source>
</evidence>
<protein>
    <recommendedName>
        <fullName evidence="7">BAH domain-containing protein</fullName>
    </recommendedName>
</protein>
<feature type="region of interest" description="Disordered" evidence="2">
    <location>
        <begin position="1093"/>
        <end position="1129"/>
    </location>
</feature>
<dbReference type="Gene3D" id="4.10.1240.50">
    <property type="match status" value="1"/>
</dbReference>
<organism evidence="5 6">
    <name type="scientific">Schistosoma rodhaini</name>
    <dbReference type="NCBI Taxonomy" id="6188"/>
    <lineage>
        <taxon>Eukaryota</taxon>
        <taxon>Metazoa</taxon>
        <taxon>Spiralia</taxon>
        <taxon>Lophotrochozoa</taxon>
        <taxon>Platyhelminthes</taxon>
        <taxon>Trematoda</taxon>
        <taxon>Digenea</taxon>
        <taxon>Strigeidida</taxon>
        <taxon>Schistosomatoidea</taxon>
        <taxon>Schistosomatidae</taxon>
        <taxon>Schistosoma</taxon>
    </lineage>
</organism>
<accession>A0AA85GGD3</accession>
<dbReference type="Gene3D" id="2.30.30.490">
    <property type="match status" value="1"/>
</dbReference>
<feature type="compositionally biased region" description="Low complexity" evidence="2">
    <location>
        <begin position="2307"/>
        <end position="2318"/>
    </location>
</feature>
<feature type="compositionally biased region" description="Basic residues" evidence="2">
    <location>
        <begin position="473"/>
        <end position="487"/>
    </location>
</feature>
<feature type="region of interest" description="Disordered" evidence="2">
    <location>
        <begin position="2457"/>
        <end position="2489"/>
    </location>
</feature>
<feature type="region of interest" description="Disordered" evidence="2">
    <location>
        <begin position="2133"/>
        <end position="2176"/>
    </location>
</feature>
<evidence type="ECO:0000313" key="6">
    <source>
        <dbReference type="WBParaSite" id="SRDH1_95340.4"/>
    </source>
</evidence>
<feature type="compositionally biased region" description="Polar residues" evidence="2">
    <location>
        <begin position="2461"/>
        <end position="2478"/>
    </location>
</feature>
<feature type="compositionally biased region" description="Acidic residues" evidence="2">
    <location>
        <begin position="1235"/>
        <end position="1247"/>
    </location>
</feature>
<name>A0AA85GGD3_9TREM</name>
<dbReference type="GO" id="GO:0042826">
    <property type="term" value="F:histone deacetylase binding"/>
    <property type="evidence" value="ECO:0007669"/>
    <property type="project" value="TreeGrafter"/>
</dbReference>
<dbReference type="PANTHER" id="PTHR10865">
    <property type="entry name" value="METASTASIS-ASSOCIATED PROTEIN AND MESODERM INDUCTION EARLY RESPONSE PROTEIN"/>
    <property type="match status" value="1"/>
</dbReference>
<reference evidence="5" key="1">
    <citation type="submission" date="2022-06" db="EMBL/GenBank/DDBJ databases">
        <authorList>
            <person name="Berger JAMES D."/>
            <person name="Berger JAMES D."/>
        </authorList>
    </citation>
    <scope>NUCLEOTIDE SEQUENCE [LARGE SCALE GENOMIC DNA]</scope>
</reference>
<dbReference type="GO" id="GO:0005654">
    <property type="term" value="C:nucleoplasm"/>
    <property type="evidence" value="ECO:0007669"/>
    <property type="project" value="TreeGrafter"/>
</dbReference>
<feature type="compositionally biased region" description="Basic and acidic residues" evidence="2">
    <location>
        <begin position="2224"/>
        <end position="2234"/>
    </location>
</feature>
<dbReference type="InterPro" id="IPR001025">
    <property type="entry name" value="BAH_dom"/>
</dbReference>
<dbReference type="Gene3D" id="1.10.10.60">
    <property type="entry name" value="Homeodomain-like"/>
    <property type="match status" value="1"/>
</dbReference>
<feature type="region of interest" description="Disordered" evidence="2">
    <location>
        <begin position="1222"/>
        <end position="1264"/>
    </location>
</feature>
<dbReference type="SUPFAM" id="SSF82061">
    <property type="entry name" value="BAH domain"/>
    <property type="match status" value="1"/>
</dbReference>
<feature type="compositionally biased region" description="Low complexity" evidence="2">
    <location>
        <begin position="1026"/>
        <end position="1037"/>
    </location>
</feature>
<dbReference type="InterPro" id="IPR043151">
    <property type="entry name" value="BAH_sf"/>
</dbReference>
<feature type="compositionally biased region" description="Polar residues" evidence="2">
    <location>
        <begin position="874"/>
        <end position="898"/>
    </location>
</feature>
<feature type="compositionally biased region" description="Low complexity" evidence="2">
    <location>
        <begin position="863"/>
        <end position="873"/>
    </location>
</feature>
<dbReference type="PANTHER" id="PTHR10865:SF28">
    <property type="entry name" value="ELM2 DOMAIN-CONTAINING PROTEIN"/>
    <property type="match status" value="1"/>
</dbReference>
<feature type="compositionally biased region" description="Basic and acidic residues" evidence="2">
    <location>
        <begin position="976"/>
        <end position="1009"/>
    </location>
</feature>
<evidence type="ECO:0000259" key="3">
    <source>
        <dbReference type="PROSITE" id="PS51038"/>
    </source>
</evidence>
<dbReference type="InterPro" id="IPR000949">
    <property type="entry name" value="ELM2_dom"/>
</dbReference>
<feature type="region of interest" description="Disordered" evidence="2">
    <location>
        <begin position="954"/>
        <end position="1041"/>
    </location>
</feature>
<evidence type="ECO:0008006" key="7">
    <source>
        <dbReference type="Google" id="ProtNLM"/>
    </source>
</evidence>
<proteinExistence type="predicted"/>
<dbReference type="PROSITE" id="PS51156">
    <property type="entry name" value="ELM2"/>
    <property type="match status" value="1"/>
</dbReference>
<feature type="compositionally biased region" description="Low complexity" evidence="2">
    <location>
        <begin position="2163"/>
        <end position="2176"/>
    </location>
</feature>
<feature type="compositionally biased region" description="Low complexity" evidence="2">
    <location>
        <begin position="40"/>
        <end position="50"/>
    </location>
</feature>
<feature type="compositionally biased region" description="Acidic residues" evidence="2">
    <location>
        <begin position="1094"/>
        <end position="1103"/>
    </location>
</feature>
<dbReference type="Proteomes" id="UP000050792">
    <property type="component" value="Unassembled WGS sequence"/>
</dbReference>
<feature type="compositionally biased region" description="Polar residues" evidence="2">
    <location>
        <begin position="1104"/>
        <end position="1117"/>
    </location>
</feature>
<feature type="compositionally biased region" description="Low complexity" evidence="2">
    <location>
        <begin position="1248"/>
        <end position="1264"/>
    </location>
</feature>
<feature type="compositionally biased region" description="Polar residues" evidence="2">
    <location>
        <begin position="2364"/>
        <end position="2373"/>
    </location>
</feature>
<feature type="region of interest" description="Disordered" evidence="2">
    <location>
        <begin position="2217"/>
        <end position="2380"/>
    </location>
</feature>
<feature type="compositionally biased region" description="Low complexity" evidence="2">
    <location>
        <begin position="2479"/>
        <end position="2489"/>
    </location>
</feature>
<feature type="compositionally biased region" description="Polar residues" evidence="2">
    <location>
        <begin position="2242"/>
        <end position="2284"/>
    </location>
</feature>
<evidence type="ECO:0000313" key="5">
    <source>
        <dbReference type="Proteomes" id="UP000050792"/>
    </source>
</evidence>
<feature type="region of interest" description="Disordered" evidence="2">
    <location>
        <begin position="775"/>
        <end position="794"/>
    </location>
</feature>
<dbReference type="Pfam" id="PF01426">
    <property type="entry name" value="BAH"/>
    <property type="match status" value="1"/>
</dbReference>
<feature type="compositionally biased region" description="Low complexity" evidence="2">
    <location>
        <begin position="965"/>
        <end position="975"/>
    </location>
</feature>
<feature type="compositionally biased region" description="Low complexity" evidence="2">
    <location>
        <begin position="1222"/>
        <end position="1232"/>
    </location>
</feature>